<comment type="caution">
    <text evidence="1">The sequence shown here is derived from an EMBL/GenBank/DDBJ whole genome shotgun (WGS) entry which is preliminary data.</text>
</comment>
<gene>
    <name evidence="1" type="ORF">MLD38_011125</name>
</gene>
<reference evidence="2" key="1">
    <citation type="journal article" date="2023" name="Front. Plant Sci.">
        <title>Chromosomal-level genome assembly of Melastoma candidum provides insights into trichome evolution.</title>
        <authorList>
            <person name="Zhong Y."/>
            <person name="Wu W."/>
            <person name="Sun C."/>
            <person name="Zou P."/>
            <person name="Liu Y."/>
            <person name="Dai S."/>
            <person name="Zhou R."/>
        </authorList>
    </citation>
    <scope>NUCLEOTIDE SEQUENCE [LARGE SCALE GENOMIC DNA]</scope>
</reference>
<dbReference type="EMBL" id="CM042883">
    <property type="protein sequence ID" value="KAI4372946.1"/>
    <property type="molecule type" value="Genomic_DNA"/>
</dbReference>
<dbReference type="Proteomes" id="UP001057402">
    <property type="component" value="Chromosome 4"/>
</dbReference>
<evidence type="ECO:0000313" key="2">
    <source>
        <dbReference type="Proteomes" id="UP001057402"/>
    </source>
</evidence>
<organism evidence="1 2">
    <name type="scientific">Melastoma candidum</name>
    <dbReference type="NCBI Taxonomy" id="119954"/>
    <lineage>
        <taxon>Eukaryota</taxon>
        <taxon>Viridiplantae</taxon>
        <taxon>Streptophyta</taxon>
        <taxon>Embryophyta</taxon>
        <taxon>Tracheophyta</taxon>
        <taxon>Spermatophyta</taxon>
        <taxon>Magnoliopsida</taxon>
        <taxon>eudicotyledons</taxon>
        <taxon>Gunneridae</taxon>
        <taxon>Pentapetalae</taxon>
        <taxon>rosids</taxon>
        <taxon>malvids</taxon>
        <taxon>Myrtales</taxon>
        <taxon>Melastomataceae</taxon>
        <taxon>Melastomatoideae</taxon>
        <taxon>Melastomateae</taxon>
        <taxon>Melastoma</taxon>
    </lineage>
</organism>
<evidence type="ECO:0000313" key="1">
    <source>
        <dbReference type="EMBL" id="KAI4372946.1"/>
    </source>
</evidence>
<protein>
    <submittedName>
        <fullName evidence="1">Uncharacterized protein</fullName>
    </submittedName>
</protein>
<sequence>MQTPGKRPPAHAVGSPSPHPRIAMPSWRTLRKASYQIERKQTETFLHGRLHWVTGPRRYRLARQIVSFDMTKERFLEIPKPDRGSLARGNYQLCALRGCLLAVVNCNYGRMEIWAMKTYGVKESWVKEYNVGEYMPKALKQNEKLPIMKIWKNLSGRVGRVLCVTEGGEILLEYKSRALVGFDPKKGKFRDVVVKGMPTWFHAVVHVGSLCWI</sequence>
<keyword evidence="2" id="KW-1185">Reference proteome</keyword>
<proteinExistence type="predicted"/>
<accession>A0ACB9R1J4</accession>
<name>A0ACB9R1J4_9MYRT</name>